<protein>
    <submittedName>
        <fullName evidence="1">Uncharacterized protein</fullName>
    </submittedName>
</protein>
<accession>A0A6N7ZCS5</accession>
<keyword evidence="2" id="KW-1185">Reference proteome</keyword>
<reference evidence="1 2" key="1">
    <citation type="submission" date="2019-11" db="EMBL/GenBank/DDBJ databases">
        <title>Draft genome of Amycolatopsis RM579.</title>
        <authorList>
            <person name="Duangmal K."/>
            <person name="Mingma R."/>
        </authorList>
    </citation>
    <scope>NUCLEOTIDE SEQUENCE [LARGE SCALE GENOMIC DNA]</scope>
    <source>
        <strain evidence="1 2">RM579</strain>
    </source>
</reference>
<sequence length="189" mass="19646">MITGLCLGLAACGQAPTRQQDEIHTGGPGLSQGQVQRQDAVTRWTNDYCIAVGSLVDGLATMPTVDPSTPRRAVQTSSDLLGSMISGLDKAVTGLRTLPAAPVPEADGARAETVAKLTGVRTRAAVAKQHLDEAGAAPRIDQDTLGEARGPLDEVSKLNLLAGFDAVPDLEFAVTHAPVCQQLTVRTTP</sequence>
<dbReference type="AlphaFoldDB" id="A0A6N7ZCS5"/>
<organism evidence="1 2">
    <name type="scientific">Amycolatopsis pithecellobii</name>
    <dbReference type="NCBI Taxonomy" id="664692"/>
    <lineage>
        <taxon>Bacteria</taxon>
        <taxon>Bacillati</taxon>
        <taxon>Actinomycetota</taxon>
        <taxon>Actinomycetes</taxon>
        <taxon>Pseudonocardiales</taxon>
        <taxon>Pseudonocardiaceae</taxon>
        <taxon>Amycolatopsis</taxon>
    </lineage>
</organism>
<dbReference type="Proteomes" id="UP000440096">
    <property type="component" value="Unassembled WGS sequence"/>
</dbReference>
<gene>
    <name evidence="1" type="ORF">GKO32_36675</name>
</gene>
<evidence type="ECO:0000313" key="1">
    <source>
        <dbReference type="EMBL" id="MTD59479.1"/>
    </source>
</evidence>
<dbReference type="OrthoDB" id="3637233at2"/>
<evidence type="ECO:0000313" key="2">
    <source>
        <dbReference type="Proteomes" id="UP000440096"/>
    </source>
</evidence>
<name>A0A6N7ZCS5_9PSEU</name>
<proteinExistence type="predicted"/>
<comment type="caution">
    <text evidence="1">The sequence shown here is derived from an EMBL/GenBank/DDBJ whole genome shotgun (WGS) entry which is preliminary data.</text>
</comment>
<dbReference type="EMBL" id="WMBA01000107">
    <property type="protein sequence ID" value="MTD59479.1"/>
    <property type="molecule type" value="Genomic_DNA"/>
</dbReference>